<name>A0A2I0ITU0_PUNGR</name>
<keyword evidence="2" id="KW-1185">Reference proteome</keyword>
<gene>
    <name evidence="1" type="ORF">CRG98_032246</name>
</gene>
<reference evidence="1 2" key="1">
    <citation type="submission" date="2017-11" db="EMBL/GenBank/DDBJ databases">
        <title>De-novo sequencing of pomegranate (Punica granatum L.) genome.</title>
        <authorList>
            <person name="Akparov Z."/>
            <person name="Amiraslanov A."/>
            <person name="Hajiyeva S."/>
            <person name="Abbasov M."/>
            <person name="Kaur K."/>
            <person name="Hamwieh A."/>
            <person name="Solovyev V."/>
            <person name="Salamov A."/>
            <person name="Braich B."/>
            <person name="Kosarev P."/>
            <person name="Mahmoud A."/>
            <person name="Hajiyev E."/>
            <person name="Babayeva S."/>
            <person name="Izzatullayeva V."/>
            <person name="Mammadov A."/>
            <person name="Mammadov A."/>
            <person name="Sharifova S."/>
            <person name="Ojaghi J."/>
            <person name="Eynullazada K."/>
            <person name="Bayramov B."/>
            <person name="Abdulazimova A."/>
            <person name="Shahmuradov I."/>
        </authorList>
    </citation>
    <scope>NUCLEOTIDE SEQUENCE [LARGE SCALE GENOMIC DNA]</scope>
    <source>
        <strain evidence="2">cv. AG2017</strain>
        <tissue evidence="1">Leaf</tissue>
    </source>
</reference>
<comment type="caution">
    <text evidence="1">The sequence shown here is derived from an EMBL/GenBank/DDBJ whole genome shotgun (WGS) entry which is preliminary data.</text>
</comment>
<dbReference type="STRING" id="22663.A0A2I0ITU0"/>
<evidence type="ECO:0000313" key="1">
    <source>
        <dbReference type="EMBL" id="PKI47411.1"/>
    </source>
</evidence>
<proteinExistence type="predicted"/>
<accession>A0A2I0ITU0</accession>
<dbReference type="PANTHER" id="PTHR36616">
    <property type="entry name" value="BNAC07G32700D PROTEIN"/>
    <property type="match status" value="1"/>
</dbReference>
<dbReference type="Proteomes" id="UP000233551">
    <property type="component" value="Unassembled WGS sequence"/>
</dbReference>
<sequence>MLQLLFTLAFSAVPLTLYVPPVRNLNLFMGAMEDLAQESRVYSRRVVPRVRRAWLRVLDCLLCYHLDD</sequence>
<dbReference type="GeneID" id="116187135"/>
<evidence type="ECO:0000313" key="2">
    <source>
        <dbReference type="Proteomes" id="UP000233551"/>
    </source>
</evidence>
<dbReference type="PANTHER" id="PTHR36616:SF4">
    <property type="entry name" value="OS03G0174800 PROTEIN"/>
    <property type="match status" value="1"/>
</dbReference>
<dbReference type="OrthoDB" id="1893998at2759"/>
<dbReference type="EMBL" id="PGOL01002509">
    <property type="protein sequence ID" value="PKI47411.1"/>
    <property type="molecule type" value="Genomic_DNA"/>
</dbReference>
<protein>
    <submittedName>
        <fullName evidence="1">Uncharacterized protein</fullName>
    </submittedName>
</protein>
<organism evidence="1 2">
    <name type="scientific">Punica granatum</name>
    <name type="common">Pomegranate</name>
    <dbReference type="NCBI Taxonomy" id="22663"/>
    <lineage>
        <taxon>Eukaryota</taxon>
        <taxon>Viridiplantae</taxon>
        <taxon>Streptophyta</taxon>
        <taxon>Embryophyta</taxon>
        <taxon>Tracheophyta</taxon>
        <taxon>Spermatophyta</taxon>
        <taxon>Magnoliopsida</taxon>
        <taxon>eudicotyledons</taxon>
        <taxon>Gunneridae</taxon>
        <taxon>Pentapetalae</taxon>
        <taxon>rosids</taxon>
        <taxon>malvids</taxon>
        <taxon>Myrtales</taxon>
        <taxon>Lythraceae</taxon>
        <taxon>Punica</taxon>
    </lineage>
</organism>
<dbReference type="AlphaFoldDB" id="A0A2I0ITU0"/>